<protein>
    <submittedName>
        <fullName evidence="1">Uncharacterized protein</fullName>
    </submittedName>
</protein>
<keyword evidence="2" id="KW-1185">Reference proteome</keyword>
<reference evidence="1 2" key="1">
    <citation type="submission" date="2018-06" db="EMBL/GenBank/DDBJ databases">
        <title>Genomic Encyclopedia of Type Strains, Phase IV (KMG-IV): sequencing the most valuable type-strain genomes for metagenomic binning, comparative biology and taxonomic classification.</title>
        <authorList>
            <person name="Goeker M."/>
        </authorList>
    </citation>
    <scope>NUCLEOTIDE SEQUENCE [LARGE SCALE GENOMIC DNA]</scope>
    <source>
        <strain evidence="1 2">DSM 25532</strain>
    </source>
</reference>
<organism evidence="1 2">
    <name type="scientific">Roseimicrobium gellanilyticum</name>
    <dbReference type="NCBI Taxonomy" id="748857"/>
    <lineage>
        <taxon>Bacteria</taxon>
        <taxon>Pseudomonadati</taxon>
        <taxon>Verrucomicrobiota</taxon>
        <taxon>Verrucomicrobiia</taxon>
        <taxon>Verrucomicrobiales</taxon>
        <taxon>Verrucomicrobiaceae</taxon>
        <taxon>Roseimicrobium</taxon>
    </lineage>
</organism>
<gene>
    <name evidence="1" type="ORF">DES53_115127</name>
</gene>
<evidence type="ECO:0000313" key="1">
    <source>
        <dbReference type="EMBL" id="RBP36986.1"/>
    </source>
</evidence>
<dbReference type="AlphaFoldDB" id="A0A366H6U9"/>
<name>A0A366H6U9_9BACT</name>
<dbReference type="EMBL" id="QNRR01000015">
    <property type="protein sequence ID" value="RBP36986.1"/>
    <property type="molecule type" value="Genomic_DNA"/>
</dbReference>
<comment type="caution">
    <text evidence="1">The sequence shown here is derived from an EMBL/GenBank/DDBJ whole genome shotgun (WGS) entry which is preliminary data.</text>
</comment>
<proteinExistence type="predicted"/>
<dbReference type="Proteomes" id="UP000253426">
    <property type="component" value="Unassembled WGS sequence"/>
</dbReference>
<sequence>MSRRTKLIIAASLLVLLAIPVTYVVLAWRLEDPLRFHVVGERMEYMPAYAEELRVLAVEVENTSAVTVGIRRAYLGEAAATAKPMILGGMDTLIITYESPPPVIIPAHRKILRKFLVEEGVPMDKPLHEFSVKYTWNSRMAIQADALVLWLWKVLPSDIGGKLKRPARQYGQALLAAPP</sequence>
<accession>A0A366H6U9</accession>
<dbReference type="RefSeq" id="WP_113961760.1">
    <property type="nucleotide sequence ID" value="NZ_QNRR01000015.1"/>
</dbReference>
<evidence type="ECO:0000313" key="2">
    <source>
        <dbReference type="Proteomes" id="UP000253426"/>
    </source>
</evidence>